<keyword evidence="7" id="KW-0812">Transmembrane</keyword>
<keyword evidence="5" id="KW-0326">Glycosidase</keyword>
<comment type="similarity">
    <text evidence="2">Belongs to the glycosyl hydrolase 13 family.</text>
</comment>
<evidence type="ECO:0000259" key="8">
    <source>
        <dbReference type="SMART" id="SM00642"/>
    </source>
</evidence>
<evidence type="ECO:0000256" key="3">
    <source>
        <dbReference type="ARBA" id="ARBA00012741"/>
    </source>
</evidence>
<feature type="domain" description="Glycosyl hydrolase family 13 catalytic" evidence="8">
    <location>
        <begin position="129"/>
        <end position="507"/>
    </location>
</feature>
<dbReference type="EC" id="3.2.1.20" evidence="3"/>
<evidence type="ECO:0000256" key="7">
    <source>
        <dbReference type="SAM" id="Phobius"/>
    </source>
</evidence>
<sequence>MEYTGPNTDSGIVTNDKSPNSSENKMALTDDNTKVKFTNSNSFPVEASRNGDAKVEIENIQVAFAGMGKEELLKFANDPFWIRLRWLLFFLFWLLWLAMLVGAIVIIVLAPRCAPLPVLDWWQKNVIYHIYPRSFQDFNGDGVGDLKGIQSRVGHLDTLGTKSVMLGPIYQSPMKDFGYDIIDHTKIDDVFGNMTDFEQLIKELNDKDIKLIMDFIPNHTSNQSSWFDHSRKRIGNYTDYYVWRDGAEGGGPPNNWLSVFGGSAWKFDDVRLQYYLHQFYEDQPDLNLREPAVKEELQKILKFWLDKGVNGFRVDAIPHLYEDSEFRNEPPSNRPGDVNQTYDSLDHIYTTNQEETFDLLLEWRQFLDDYEANNGGGHRLLIVEAIQPLNITMKYYGNDTQKLSDFPLNFEFLKKLEKNSSGKSVEANIRRWLDAMPALSWPNWVLGTHDDRRITTRMDPELIDGLHMITMLLKGTPITYYGEEIGMLDIPVEDDEYKDPLKRDPSRSPMQWSNSTHAGFSTTQQATWLPLHANYDRLNVEQQLSEGQSHLKIYQALVKLRNQAAVTFGSLGFMNISEDVLGFSRIKKGSPGFAVLVNFGNNATKFSLNALSKITPEYNPVGAVDLAFKFPEDGTVEISSLSQSLTLPPKSRIKLNKVELNSKQAVVIKFVPNFT</sequence>
<dbReference type="SUPFAM" id="SSF51445">
    <property type="entry name" value="(Trans)glycosidases"/>
    <property type="match status" value="1"/>
</dbReference>
<dbReference type="InterPro" id="IPR006047">
    <property type="entry name" value="GH13_cat_dom"/>
</dbReference>
<dbReference type="Gene3D" id="3.20.20.80">
    <property type="entry name" value="Glycosidases"/>
    <property type="match status" value="1"/>
</dbReference>
<dbReference type="Pfam" id="PF16028">
    <property type="entry name" value="SLC3A2_N"/>
    <property type="match status" value="1"/>
</dbReference>
<dbReference type="InterPro" id="IPR031984">
    <property type="entry name" value="SLC3A2_N"/>
</dbReference>
<organism evidence="9">
    <name type="scientific">Scolopendra viridis</name>
    <name type="common">Giant centipede</name>
    <dbReference type="NCBI Taxonomy" id="118503"/>
    <lineage>
        <taxon>Eukaryota</taxon>
        <taxon>Metazoa</taxon>
        <taxon>Ecdysozoa</taxon>
        <taxon>Arthropoda</taxon>
        <taxon>Myriapoda</taxon>
        <taxon>Chilopoda</taxon>
        <taxon>Pleurostigmophora</taxon>
        <taxon>Scolopendromorpha</taxon>
        <taxon>Scolopendridae</taxon>
        <taxon>Scolopendra</taxon>
    </lineage>
</organism>
<feature type="transmembrane region" description="Helical" evidence="7">
    <location>
        <begin position="86"/>
        <end position="110"/>
    </location>
</feature>
<protein>
    <recommendedName>
        <fullName evidence="3">alpha-glucosidase</fullName>
        <ecNumber evidence="3">3.2.1.20</ecNumber>
    </recommendedName>
</protein>
<dbReference type="FunFam" id="3.90.400.10:FF:000001">
    <property type="entry name" value="Maltase A3, isoform A"/>
    <property type="match status" value="1"/>
</dbReference>
<evidence type="ECO:0000256" key="1">
    <source>
        <dbReference type="ARBA" id="ARBA00001657"/>
    </source>
</evidence>
<evidence type="ECO:0000256" key="6">
    <source>
        <dbReference type="SAM" id="MobiDB-lite"/>
    </source>
</evidence>
<accession>A0A4D5R8W2</accession>
<keyword evidence="7" id="KW-0472">Membrane</keyword>
<dbReference type="InterPro" id="IPR017853">
    <property type="entry name" value="GH"/>
</dbReference>
<name>A0A4D5R8W2_SCOVI</name>
<keyword evidence="5" id="KW-0378">Hydrolase</keyword>
<dbReference type="InterPro" id="IPR013780">
    <property type="entry name" value="Glyco_hydro_b"/>
</dbReference>
<proteinExistence type="inferred from homology"/>
<dbReference type="GO" id="GO:0004558">
    <property type="term" value="F:alpha-1,4-glucosidase activity"/>
    <property type="evidence" value="ECO:0007669"/>
    <property type="project" value="UniProtKB-EC"/>
</dbReference>
<evidence type="ECO:0000256" key="4">
    <source>
        <dbReference type="ARBA" id="ARBA00023180"/>
    </source>
</evidence>
<keyword evidence="4" id="KW-0325">Glycoprotein</keyword>
<feature type="region of interest" description="Disordered" evidence="6">
    <location>
        <begin position="1"/>
        <end position="26"/>
    </location>
</feature>
<dbReference type="Pfam" id="PF00128">
    <property type="entry name" value="Alpha-amylase"/>
    <property type="match status" value="1"/>
</dbReference>
<dbReference type="Gene3D" id="3.90.400.10">
    <property type="entry name" value="Oligo-1,6-glucosidase, Domain 2"/>
    <property type="match status" value="1"/>
</dbReference>
<evidence type="ECO:0000256" key="2">
    <source>
        <dbReference type="ARBA" id="ARBA00008061"/>
    </source>
</evidence>
<evidence type="ECO:0000313" key="9">
    <source>
        <dbReference type="EMBL" id="MIC88575.1"/>
    </source>
</evidence>
<comment type="catalytic activity">
    <reaction evidence="1">
        <text>Hydrolysis of terminal, non-reducing (1-&gt;4)-linked alpha-D-glucose residues with release of alpha-D-glucose.</text>
        <dbReference type="EC" id="3.2.1.20"/>
    </reaction>
</comment>
<evidence type="ECO:0000256" key="5">
    <source>
        <dbReference type="ARBA" id="ARBA00023295"/>
    </source>
</evidence>
<keyword evidence="7" id="KW-1133">Transmembrane helix</keyword>
<dbReference type="AlphaFoldDB" id="A0A4D5R8W2"/>
<dbReference type="PANTHER" id="PTHR10357:SF179">
    <property type="entry name" value="NEUTRAL AND BASIC AMINO ACID TRANSPORT PROTEIN RBAT"/>
    <property type="match status" value="1"/>
</dbReference>
<dbReference type="EMBL" id="GGNE01000034">
    <property type="protein sequence ID" value="MIC88575.1"/>
    <property type="molecule type" value="Transcribed_RNA"/>
</dbReference>
<dbReference type="PANTHER" id="PTHR10357">
    <property type="entry name" value="ALPHA-AMYLASE FAMILY MEMBER"/>
    <property type="match status" value="1"/>
</dbReference>
<dbReference type="SMART" id="SM00642">
    <property type="entry name" value="Aamy"/>
    <property type="match status" value="1"/>
</dbReference>
<dbReference type="Gene3D" id="2.60.40.1180">
    <property type="entry name" value="Golgi alpha-mannosidase II"/>
    <property type="match status" value="1"/>
</dbReference>
<dbReference type="GO" id="GO:0005975">
    <property type="term" value="P:carbohydrate metabolic process"/>
    <property type="evidence" value="ECO:0007669"/>
    <property type="project" value="InterPro"/>
</dbReference>
<feature type="compositionally biased region" description="Polar residues" evidence="6">
    <location>
        <begin position="1"/>
        <end position="24"/>
    </location>
</feature>
<dbReference type="InterPro" id="IPR045857">
    <property type="entry name" value="O16G_dom_2"/>
</dbReference>
<reference evidence="9" key="1">
    <citation type="journal article" date="2018" name="Toxicon">
        <title>Venom-gland transcriptomics and venom proteomics of the giant Florida blue centipede, Scolopendra viridis.</title>
        <authorList>
            <person name="Ward M.J."/>
            <person name="Rokyta D.R."/>
        </authorList>
    </citation>
    <scope>NUCLEOTIDE SEQUENCE</scope>
    <source>
        <tissue evidence="9">Venom gland</tissue>
    </source>
</reference>